<evidence type="ECO:0000256" key="9">
    <source>
        <dbReference type="ARBA" id="ARBA00023047"/>
    </source>
</evidence>
<evidence type="ECO:0000259" key="12">
    <source>
        <dbReference type="PROSITE" id="PS51012"/>
    </source>
</evidence>
<evidence type="ECO:0000313" key="14">
    <source>
        <dbReference type="Proteomes" id="UP000245390"/>
    </source>
</evidence>
<keyword evidence="14" id="KW-1185">Reference proteome</keyword>
<comment type="similarity">
    <text evidence="2 11">Belongs to the ABC-2 integral membrane protein family.</text>
</comment>
<dbReference type="InterPro" id="IPR000412">
    <property type="entry name" value="ABC_2_transport"/>
</dbReference>
<dbReference type="Proteomes" id="UP000245390">
    <property type="component" value="Unassembled WGS sequence"/>
</dbReference>
<dbReference type="GO" id="GO:0043190">
    <property type="term" value="C:ATP-binding cassette (ABC) transporter complex"/>
    <property type="evidence" value="ECO:0007669"/>
    <property type="project" value="InterPro"/>
</dbReference>
<evidence type="ECO:0000256" key="8">
    <source>
        <dbReference type="ARBA" id="ARBA00022989"/>
    </source>
</evidence>
<gene>
    <name evidence="13" type="ORF">C8D95_105180</name>
</gene>
<evidence type="ECO:0000256" key="7">
    <source>
        <dbReference type="ARBA" id="ARBA00022903"/>
    </source>
</evidence>
<feature type="transmembrane region" description="Helical" evidence="11">
    <location>
        <begin position="75"/>
        <end position="96"/>
    </location>
</feature>
<accession>A0A316G5E6</accession>
<feature type="transmembrane region" description="Helical" evidence="11">
    <location>
        <begin position="116"/>
        <end position="139"/>
    </location>
</feature>
<dbReference type="InterPro" id="IPR013525">
    <property type="entry name" value="ABC2_TM"/>
</dbReference>
<sequence>MIRTAQDTALAARPPRHRTARAIFALVLREMSTTYGRSPGGYLWAVAEPVAAIALLSFAFSLAFRAPSLGDSFPLFYATGYLPYMLFHDTAGRVATAVRFSKPLMNFGAVTWADILLARFLLSVFTHVVIAILILVALMPLADLSYVADPLSLAGAMAMAALLALGVGSLNAYLFLAFPAWERVWTVLTRPLFIVSGIFFLFEDVPHEYRDLLWFNPLFHVTGAMRAGIYATYEGAHVSPAFVCATSLGLLVLGLLLMSRHASGLVHK</sequence>
<evidence type="ECO:0000256" key="1">
    <source>
        <dbReference type="ARBA" id="ARBA00004651"/>
    </source>
</evidence>
<dbReference type="PANTHER" id="PTHR30413">
    <property type="entry name" value="INNER MEMBRANE TRANSPORT PERMEASE"/>
    <property type="match status" value="1"/>
</dbReference>
<keyword evidence="7" id="KW-0972">Capsule biogenesis/degradation</keyword>
<feature type="domain" description="ABC transmembrane type-2" evidence="12">
    <location>
        <begin position="40"/>
        <end position="261"/>
    </location>
</feature>
<keyword evidence="3 11" id="KW-0813">Transport</keyword>
<feature type="transmembrane region" description="Helical" evidence="11">
    <location>
        <begin position="239"/>
        <end position="258"/>
    </location>
</feature>
<keyword evidence="9" id="KW-0625">Polysaccharide transport</keyword>
<keyword evidence="4 11" id="KW-1003">Cell membrane</keyword>
<proteinExistence type="inferred from homology"/>
<keyword evidence="8 11" id="KW-1133">Transmembrane helix</keyword>
<dbReference type="PANTHER" id="PTHR30413:SF10">
    <property type="entry name" value="CAPSULE POLYSACCHARIDE EXPORT INNER-MEMBRANE PROTEIN CTRC"/>
    <property type="match status" value="1"/>
</dbReference>
<dbReference type="Pfam" id="PF01061">
    <property type="entry name" value="ABC2_membrane"/>
    <property type="match status" value="1"/>
</dbReference>
<dbReference type="GO" id="GO:0140359">
    <property type="term" value="F:ABC-type transporter activity"/>
    <property type="evidence" value="ECO:0007669"/>
    <property type="project" value="InterPro"/>
</dbReference>
<dbReference type="PROSITE" id="PS51012">
    <property type="entry name" value="ABC_TM2"/>
    <property type="match status" value="1"/>
</dbReference>
<evidence type="ECO:0000256" key="5">
    <source>
        <dbReference type="ARBA" id="ARBA00022597"/>
    </source>
</evidence>
<feature type="transmembrane region" description="Helical" evidence="11">
    <location>
        <begin position="184"/>
        <end position="202"/>
    </location>
</feature>
<dbReference type="GO" id="GO:0015920">
    <property type="term" value="P:lipopolysaccharide transport"/>
    <property type="evidence" value="ECO:0007669"/>
    <property type="project" value="TreeGrafter"/>
</dbReference>
<comment type="caution">
    <text evidence="13">The sequence shown here is derived from an EMBL/GenBank/DDBJ whole genome shotgun (WGS) entry which is preliminary data.</text>
</comment>
<evidence type="ECO:0000256" key="2">
    <source>
        <dbReference type="ARBA" id="ARBA00007783"/>
    </source>
</evidence>
<feature type="transmembrane region" description="Helical" evidence="11">
    <location>
        <begin position="41"/>
        <end position="63"/>
    </location>
</feature>
<dbReference type="AlphaFoldDB" id="A0A316G5E6"/>
<evidence type="ECO:0000256" key="4">
    <source>
        <dbReference type="ARBA" id="ARBA00022475"/>
    </source>
</evidence>
<evidence type="ECO:0000313" key="13">
    <source>
        <dbReference type="EMBL" id="PWK56114.1"/>
    </source>
</evidence>
<organism evidence="13 14">
    <name type="scientific">Silicimonas algicola</name>
    <dbReference type="NCBI Taxonomy" id="1826607"/>
    <lineage>
        <taxon>Bacteria</taxon>
        <taxon>Pseudomonadati</taxon>
        <taxon>Pseudomonadota</taxon>
        <taxon>Alphaproteobacteria</taxon>
        <taxon>Rhodobacterales</taxon>
        <taxon>Paracoccaceae</taxon>
    </lineage>
</organism>
<evidence type="ECO:0000256" key="6">
    <source>
        <dbReference type="ARBA" id="ARBA00022692"/>
    </source>
</evidence>
<feature type="transmembrane region" description="Helical" evidence="11">
    <location>
        <begin position="151"/>
        <end position="178"/>
    </location>
</feature>
<reference evidence="13 14" key="1">
    <citation type="submission" date="2018-05" db="EMBL/GenBank/DDBJ databases">
        <title>Genomic Encyclopedia of Type Strains, Phase IV (KMG-IV): sequencing the most valuable type-strain genomes for metagenomic binning, comparative biology and taxonomic classification.</title>
        <authorList>
            <person name="Goeker M."/>
        </authorList>
    </citation>
    <scope>NUCLEOTIDE SEQUENCE [LARGE SCALE GENOMIC DNA]</scope>
    <source>
        <strain evidence="13 14">DSM 103371</strain>
    </source>
</reference>
<dbReference type="RefSeq" id="WP_241239723.1">
    <property type="nucleotide sequence ID" value="NZ_CP034588.1"/>
</dbReference>
<evidence type="ECO:0000256" key="10">
    <source>
        <dbReference type="ARBA" id="ARBA00023136"/>
    </source>
</evidence>
<keyword evidence="5" id="KW-0762">Sugar transport</keyword>
<dbReference type="GO" id="GO:0015774">
    <property type="term" value="P:polysaccharide transport"/>
    <property type="evidence" value="ECO:0007669"/>
    <property type="project" value="UniProtKB-KW"/>
</dbReference>
<dbReference type="InterPro" id="IPR047817">
    <property type="entry name" value="ABC2_TM_bact-type"/>
</dbReference>
<keyword evidence="6 11" id="KW-0812">Transmembrane</keyword>
<evidence type="ECO:0000256" key="11">
    <source>
        <dbReference type="RuleBase" id="RU361157"/>
    </source>
</evidence>
<dbReference type="EMBL" id="QGGV01000005">
    <property type="protein sequence ID" value="PWK56114.1"/>
    <property type="molecule type" value="Genomic_DNA"/>
</dbReference>
<name>A0A316G5E6_9RHOB</name>
<keyword evidence="10 11" id="KW-0472">Membrane</keyword>
<protein>
    <recommendedName>
        <fullName evidence="11">Transport permease protein</fullName>
    </recommendedName>
</protein>
<dbReference type="PRINTS" id="PR00164">
    <property type="entry name" value="ABC2TRNSPORT"/>
</dbReference>
<evidence type="ECO:0000256" key="3">
    <source>
        <dbReference type="ARBA" id="ARBA00022448"/>
    </source>
</evidence>
<comment type="subcellular location">
    <subcellularLocation>
        <location evidence="11">Cell inner membrane</location>
        <topology evidence="11">Multi-pass membrane protein</topology>
    </subcellularLocation>
    <subcellularLocation>
        <location evidence="1">Cell membrane</location>
        <topology evidence="1">Multi-pass membrane protein</topology>
    </subcellularLocation>
</comment>